<evidence type="ECO:0008006" key="7">
    <source>
        <dbReference type="Google" id="ProtNLM"/>
    </source>
</evidence>
<dbReference type="InterPro" id="IPR023352">
    <property type="entry name" value="MAPEG-like_dom_sf"/>
</dbReference>
<comment type="subcellular location">
    <subcellularLocation>
        <location evidence="1">Membrane</location>
    </subcellularLocation>
</comment>
<keyword evidence="3 5" id="KW-1133">Transmembrane helix</keyword>
<evidence type="ECO:0000313" key="6">
    <source>
        <dbReference type="EMBL" id="SVB93048.1"/>
    </source>
</evidence>
<dbReference type="SUPFAM" id="SSF161084">
    <property type="entry name" value="MAPEG domain-like"/>
    <property type="match status" value="1"/>
</dbReference>
<dbReference type="GO" id="GO:0016020">
    <property type="term" value="C:membrane"/>
    <property type="evidence" value="ECO:0007669"/>
    <property type="project" value="UniProtKB-SubCell"/>
</dbReference>
<reference evidence="6" key="1">
    <citation type="submission" date="2018-05" db="EMBL/GenBank/DDBJ databases">
        <authorList>
            <person name="Lanie J.A."/>
            <person name="Ng W.-L."/>
            <person name="Kazmierczak K.M."/>
            <person name="Andrzejewski T.M."/>
            <person name="Davidsen T.M."/>
            <person name="Wayne K.J."/>
            <person name="Tettelin H."/>
            <person name="Glass J.I."/>
            <person name="Rusch D."/>
            <person name="Podicherti R."/>
            <person name="Tsui H.-C.T."/>
            <person name="Winkler M.E."/>
        </authorList>
    </citation>
    <scope>NUCLEOTIDE SEQUENCE</scope>
</reference>
<evidence type="ECO:0000256" key="3">
    <source>
        <dbReference type="ARBA" id="ARBA00022989"/>
    </source>
</evidence>
<dbReference type="Gene3D" id="1.20.120.550">
    <property type="entry name" value="Membrane associated eicosanoid/glutathione metabolism-like domain"/>
    <property type="match status" value="1"/>
</dbReference>
<accession>A0A382I0G9</accession>
<dbReference type="Pfam" id="PF01124">
    <property type="entry name" value="MAPEG"/>
    <property type="match status" value="1"/>
</dbReference>
<protein>
    <recommendedName>
        <fullName evidence="7">MAPEG family protein</fullName>
    </recommendedName>
</protein>
<keyword evidence="4 5" id="KW-0472">Membrane</keyword>
<name>A0A382I0G9_9ZZZZ</name>
<gene>
    <name evidence="6" type="ORF">METZ01_LOCUS245902</name>
</gene>
<feature type="transmembrane region" description="Helical" evidence="5">
    <location>
        <begin position="64"/>
        <end position="83"/>
    </location>
</feature>
<sequence length="142" mass="16730">MKSNLILFPLIAMAALTFFVTAHLYFVQRKAIKKWDVKYGFFKTYEGDRPEYLQAARDHYKNTFQLPILFYIWTGMIFMMGNVDTLDLSLAWLFVASRYLHSGIRIIDHTKLLHRSSVFIAGWFVLLIAWGKLLFDLLFSYS</sequence>
<evidence type="ECO:0000256" key="5">
    <source>
        <dbReference type="SAM" id="Phobius"/>
    </source>
</evidence>
<evidence type="ECO:0000256" key="1">
    <source>
        <dbReference type="ARBA" id="ARBA00004370"/>
    </source>
</evidence>
<dbReference type="EMBL" id="UINC01064408">
    <property type="protein sequence ID" value="SVB93048.1"/>
    <property type="molecule type" value="Genomic_DNA"/>
</dbReference>
<dbReference type="AlphaFoldDB" id="A0A382I0G9"/>
<evidence type="ECO:0000256" key="4">
    <source>
        <dbReference type="ARBA" id="ARBA00023136"/>
    </source>
</evidence>
<feature type="transmembrane region" description="Helical" evidence="5">
    <location>
        <begin position="119"/>
        <end position="141"/>
    </location>
</feature>
<dbReference type="InterPro" id="IPR001129">
    <property type="entry name" value="Membr-assoc_MAPEG"/>
</dbReference>
<feature type="transmembrane region" description="Helical" evidence="5">
    <location>
        <begin position="6"/>
        <end position="26"/>
    </location>
</feature>
<proteinExistence type="predicted"/>
<organism evidence="6">
    <name type="scientific">marine metagenome</name>
    <dbReference type="NCBI Taxonomy" id="408172"/>
    <lineage>
        <taxon>unclassified sequences</taxon>
        <taxon>metagenomes</taxon>
        <taxon>ecological metagenomes</taxon>
    </lineage>
</organism>
<evidence type="ECO:0000256" key="2">
    <source>
        <dbReference type="ARBA" id="ARBA00022692"/>
    </source>
</evidence>
<keyword evidence="2 5" id="KW-0812">Transmembrane</keyword>